<feature type="transmembrane region" description="Helical" evidence="12">
    <location>
        <begin position="209"/>
        <end position="228"/>
    </location>
</feature>
<evidence type="ECO:0000256" key="6">
    <source>
        <dbReference type="ARBA" id="ARBA00022989"/>
    </source>
</evidence>
<dbReference type="Gene3D" id="1.20.1250.20">
    <property type="entry name" value="MFS general substrate transporter like domains"/>
    <property type="match status" value="2"/>
</dbReference>
<dbReference type="GO" id="GO:0016020">
    <property type="term" value="C:membrane"/>
    <property type="evidence" value="ECO:0007669"/>
    <property type="project" value="UniProtKB-SubCell"/>
</dbReference>
<comment type="subcellular location">
    <subcellularLocation>
        <location evidence="1">Membrane</location>
        <topology evidence="1">Multi-pass membrane protein</topology>
    </subcellularLocation>
</comment>
<comment type="similarity">
    <text evidence="2">Belongs to the major facilitator superfamily. Sodium/anion cotransporter family.</text>
</comment>
<feature type="transmembrane region" description="Helical" evidence="12">
    <location>
        <begin position="315"/>
        <end position="336"/>
    </location>
</feature>
<gene>
    <name evidence="14" type="ORF">PHYEVI_LOCUS3494</name>
</gene>
<dbReference type="OrthoDB" id="2985014at2759"/>
<dbReference type="FunFam" id="1.20.1250.20:FF:000003">
    <property type="entry name" value="Solute carrier family 17 member 3"/>
    <property type="match status" value="1"/>
</dbReference>
<keyword evidence="6 12" id="KW-1133">Transmembrane helix</keyword>
<dbReference type="InterPro" id="IPR020846">
    <property type="entry name" value="MFS_dom"/>
</dbReference>
<dbReference type="GO" id="GO:0006814">
    <property type="term" value="P:sodium ion transport"/>
    <property type="evidence" value="ECO:0007669"/>
    <property type="project" value="UniProtKB-KW"/>
</dbReference>
<feature type="transmembrane region" description="Helical" evidence="12">
    <location>
        <begin position="443"/>
        <end position="462"/>
    </location>
</feature>
<dbReference type="SUPFAM" id="SSF103473">
    <property type="entry name" value="MFS general substrate transporter"/>
    <property type="match status" value="1"/>
</dbReference>
<feature type="domain" description="Major facilitator superfamily (MFS) profile" evidence="13">
    <location>
        <begin position="50"/>
        <end position="467"/>
    </location>
</feature>
<dbReference type="CDD" id="cd17318">
    <property type="entry name" value="MFS_SLC17"/>
    <property type="match status" value="1"/>
</dbReference>
<feature type="transmembrane region" description="Helical" evidence="12">
    <location>
        <begin position="180"/>
        <end position="203"/>
    </location>
</feature>
<feature type="transmembrane region" description="Helical" evidence="12">
    <location>
        <begin position="91"/>
        <end position="111"/>
    </location>
</feature>
<organism evidence="14 15">
    <name type="scientific">Phyllotreta striolata</name>
    <name type="common">Striped flea beetle</name>
    <name type="synonym">Crioceris striolata</name>
    <dbReference type="NCBI Taxonomy" id="444603"/>
    <lineage>
        <taxon>Eukaryota</taxon>
        <taxon>Metazoa</taxon>
        <taxon>Ecdysozoa</taxon>
        <taxon>Arthropoda</taxon>
        <taxon>Hexapoda</taxon>
        <taxon>Insecta</taxon>
        <taxon>Pterygota</taxon>
        <taxon>Neoptera</taxon>
        <taxon>Endopterygota</taxon>
        <taxon>Coleoptera</taxon>
        <taxon>Polyphaga</taxon>
        <taxon>Cucujiformia</taxon>
        <taxon>Chrysomeloidea</taxon>
        <taxon>Chrysomelidae</taxon>
        <taxon>Galerucinae</taxon>
        <taxon>Alticini</taxon>
        <taxon>Phyllotreta</taxon>
    </lineage>
</organism>
<dbReference type="AlphaFoldDB" id="A0A9N9TJ12"/>
<evidence type="ECO:0000256" key="4">
    <source>
        <dbReference type="ARBA" id="ARBA00022692"/>
    </source>
</evidence>
<protein>
    <recommendedName>
        <fullName evidence="11">Putative inorganic phosphate cotransporter</fullName>
    </recommendedName>
</protein>
<evidence type="ECO:0000256" key="3">
    <source>
        <dbReference type="ARBA" id="ARBA00022448"/>
    </source>
</evidence>
<sequence length="483" mass="53237">METGKNRVELGEMVKYKEENINDDLAKGNSNTVKKGPTFGKRHEQVLLYFLLIFIAYCIRVNLSVGIVAMTDPTASINPDVPTYDWSDKSVILSAFFWGYILPQLGAGWLAARYGPKWFLVASMSTCSIMGLFLPTMAARFGSKGVMASRAIQGFSQGFIFPSVHHLLAKWVPPSERSRLGTFVYAAGSCGTVASMLLTGLIASSRYGWPMVFYSFSAAGLGWCLVFARRGCDEPARHPRITDDERFYIESDLGCADATPKNTPWSKLLTSAPVWAIFVTQCGHNWGFWTLLTEIPAYMGHVMEFDIKSNSVLSALPYFTLWITSFIFSLIADTLINKSILSIGASRKVFNTIGLTIPAIALVLLGNTADYEHTRAVVLLVIAVGINSAIFSGFNINHMDLSPNFSGALMGFTNGFSNICGIVAPLTVQYIVTDEKSQDQWKIIFYLTAGIYLCASLVFVVFGSGEIQPWNESEKIDKEKSEV</sequence>
<dbReference type="GO" id="GO:0006820">
    <property type="term" value="P:monoatomic anion transport"/>
    <property type="evidence" value="ECO:0007669"/>
    <property type="project" value="TreeGrafter"/>
</dbReference>
<dbReference type="GO" id="GO:0015293">
    <property type="term" value="F:symporter activity"/>
    <property type="evidence" value="ECO:0007669"/>
    <property type="project" value="UniProtKB-KW"/>
</dbReference>
<dbReference type="EMBL" id="OU900106">
    <property type="protein sequence ID" value="CAG9857083.1"/>
    <property type="molecule type" value="Genomic_DNA"/>
</dbReference>
<dbReference type="Proteomes" id="UP001153712">
    <property type="component" value="Chromosome 13"/>
</dbReference>
<keyword evidence="8 12" id="KW-0472">Membrane</keyword>
<evidence type="ECO:0000256" key="5">
    <source>
        <dbReference type="ARBA" id="ARBA00022847"/>
    </source>
</evidence>
<keyword evidence="15" id="KW-1185">Reference proteome</keyword>
<evidence type="ECO:0000256" key="12">
    <source>
        <dbReference type="SAM" id="Phobius"/>
    </source>
</evidence>
<feature type="transmembrane region" description="Helical" evidence="12">
    <location>
        <begin position="408"/>
        <end position="431"/>
    </location>
</feature>
<feature type="transmembrane region" description="Helical" evidence="12">
    <location>
        <begin position="151"/>
        <end position="168"/>
    </location>
</feature>
<keyword evidence="9" id="KW-0406">Ion transport</keyword>
<evidence type="ECO:0000259" key="13">
    <source>
        <dbReference type="PROSITE" id="PS50850"/>
    </source>
</evidence>
<dbReference type="PROSITE" id="PS50850">
    <property type="entry name" value="MFS"/>
    <property type="match status" value="1"/>
</dbReference>
<evidence type="ECO:0000256" key="9">
    <source>
        <dbReference type="ARBA" id="ARBA00023201"/>
    </source>
</evidence>
<feature type="transmembrane region" description="Helical" evidence="12">
    <location>
        <begin position="348"/>
        <end position="365"/>
    </location>
</feature>
<feature type="transmembrane region" description="Helical" evidence="12">
    <location>
        <begin position="377"/>
        <end position="396"/>
    </location>
</feature>
<feature type="transmembrane region" description="Helical" evidence="12">
    <location>
        <begin position="46"/>
        <end position="71"/>
    </location>
</feature>
<accession>A0A9N9TJ12</accession>
<keyword evidence="3" id="KW-0813">Transport</keyword>
<comment type="function">
    <text evidence="10">May be an inorganic phosphate cotransporter.</text>
</comment>
<evidence type="ECO:0000256" key="10">
    <source>
        <dbReference type="ARBA" id="ARBA00054632"/>
    </source>
</evidence>
<keyword evidence="9" id="KW-0739">Sodium transport</keyword>
<evidence type="ECO:0000256" key="7">
    <source>
        <dbReference type="ARBA" id="ARBA00023053"/>
    </source>
</evidence>
<name>A0A9N9TJ12_PHYSR</name>
<keyword evidence="4 12" id="KW-0812">Transmembrane</keyword>
<dbReference type="FunFam" id="1.20.1250.20:FF:000144">
    <property type="entry name" value="Picot, isoform B"/>
    <property type="match status" value="1"/>
</dbReference>
<feature type="transmembrane region" description="Helical" evidence="12">
    <location>
        <begin position="118"/>
        <end position="139"/>
    </location>
</feature>
<reference evidence="14" key="1">
    <citation type="submission" date="2022-01" db="EMBL/GenBank/DDBJ databases">
        <authorList>
            <person name="King R."/>
        </authorList>
    </citation>
    <scope>NUCLEOTIDE SEQUENCE</scope>
</reference>
<proteinExistence type="inferred from homology"/>
<keyword evidence="5" id="KW-0769">Symport</keyword>
<evidence type="ECO:0000256" key="1">
    <source>
        <dbReference type="ARBA" id="ARBA00004141"/>
    </source>
</evidence>
<evidence type="ECO:0000256" key="2">
    <source>
        <dbReference type="ARBA" id="ARBA00008586"/>
    </source>
</evidence>
<keyword evidence="7" id="KW-0915">Sodium</keyword>
<dbReference type="PANTHER" id="PTHR11662">
    <property type="entry name" value="SOLUTE CARRIER FAMILY 17"/>
    <property type="match status" value="1"/>
</dbReference>
<dbReference type="InterPro" id="IPR050382">
    <property type="entry name" value="MFS_Na/Anion_cotransporter"/>
</dbReference>
<dbReference type="InterPro" id="IPR011701">
    <property type="entry name" value="MFS"/>
</dbReference>
<evidence type="ECO:0000256" key="8">
    <source>
        <dbReference type="ARBA" id="ARBA00023136"/>
    </source>
</evidence>
<evidence type="ECO:0000256" key="11">
    <source>
        <dbReference type="ARBA" id="ARBA00068450"/>
    </source>
</evidence>
<evidence type="ECO:0000313" key="15">
    <source>
        <dbReference type="Proteomes" id="UP001153712"/>
    </source>
</evidence>
<evidence type="ECO:0000313" key="14">
    <source>
        <dbReference type="EMBL" id="CAG9857083.1"/>
    </source>
</evidence>
<dbReference type="Pfam" id="PF07690">
    <property type="entry name" value="MFS_1"/>
    <property type="match status" value="1"/>
</dbReference>
<dbReference type="PANTHER" id="PTHR11662:SF280">
    <property type="entry name" value="FI21844P1-RELATED"/>
    <property type="match status" value="1"/>
</dbReference>
<dbReference type="InterPro" id="IPR036259">
    <property type="entry name" value="MFS_trans_sf"/>
</dbReference>